<reference evidence="1 2" key="1">
    <citation type="journal article" date="2016" name="Int. J. Syst. Evol. Microbiol.">
        <title>Panacibacter ginsenosidivorans gen. nov., sp. nov., with ginsenoside converting activity isolated from soil of a ginseng field.</title>
        <authorList>
            <person name="Siddiqi M.Z."/>
            <person name="Muhammad Shafi S."/>
            <person name="Choi K.D."/>
            <person name="Im W.T."/>
        </authorList>
    </citation>
    <scope>NUCLEOTIDE SEQUENCE [LARGE SCALE GENOMIC DNA]</scope>
    <source>
        <strain evidence="1 2">Gsoil1550</strain>
    </source>
</reference>
<dbReference type="EMBL" id="CP042435">
    <property type="protein sequence ID" value="QEC68105.1"/>
    <property type="molecule type" value="Genomic_DNA"/>
</dbReference>
<proteinExistence type="predicted"/>
<sequence length="228" mass="26629">MYDYFSKKPLDAVTVMTSSGLHTISDSLGKFTVTVSSKDSVWFSFLSKNTLKYPVDTIRDLSNFEIALYVDAKWLPAVKVRNKNYTQDSIQNREDYAKVFNFRKPTVRLNSASPNNYTPGAVTVGLDINEFINMFRFRRNRQILSMQERLEEQEREKYVNHRYTKYLVGKLTGLKFNALDSFIEISKPSYELLITMNEIELGYYIQKIFAIYQNNGRIEDAILKKEDN</sequence>
<evidence type="ECO:0000313" key="2">
    <source>
        <dbReference type="Proteomes" id="UP000321533"/>
    </source>
</evidence>
<dbReference type="AlphaFoldDB" id="A0A5B8VAF5"/>
<evidence type="ECO:0000313" key="1">
    <source>
        <dbReference type="EMBL" id="QEC68105.1"/>
    </source>
</evidence>
<gene>
    <name evidence="1" type="ORF">FRZ67_12635</name>
</gene>
<dbReference type="RefSeq" id="WP_147189912.1">
    <property type="nucleotide sequence ID" value="NZ_CP042435.1"/>
</dbReference>
<accession>A0A5B8VAF5</accession>
<dbReference type="Proteomes" id="UP000321533">
    <property type="component" value="Chromosome"/>
</dbReference>
<evidence type="ECO:0008006" key="3">
    <source>
        <dbReference type="Google" id="ProtNLM"/>
    </source>
</evidence>
<keyword evidence="2" id="KW-1185">Reference proteome</keyword>
<protein>
    <recommendedName>
        <fullName evidence="3">Carboxypeptidase-like regulatory domain-containing protein</fullName>
    </recommendedName>
</protein>
<organism evidence="1 2">
    <name type="scientific">Panacibacter ginsenosidivorans</name>
    <dbReference type="NCBI Taxonomy" id="1813871"/>
    <lineage>
        <taxon>Bacteria</taxon>
        <taxon>Pseudomonadati</taxon>
        <taxon>Bacteroidota</taxon>
        <taxon>Chitinophagia</taxon>
        <taxon>Chitinophagales</taxon>
        <taxon>Chitinophagaceae</taxon>
        <taxon>Panacibacter</taxon>
    </lineage>
</organism>
<dbReference type="KEGG" id="pgin:FRZ67_12635"/>
<dbReference type="OrthoDB" id="714262at2"/>
<name>A0A5B8VAF5_9BACT</name>